<name>A0AA36J0M7_9DINO</name>
<evidence type="ECO:0000313" key="2">
    <source>
        <dbReference type="EMBL" id="CAJ1396331.1"/>
    </source>
</evidence>
<dbReference type="Gene3D" id="1.10.510.10">
    <property type="entry name" value="Transferase(Phosphotransferase) domain 1"/>
    <property type="match status" value="1"/>
</dbReference>
<dbReference type="EMBL" id="CAUJNA010003228">
    <property type="protein sequence ID" value="CAJ1396331.1"/>
    <property type="molecule type" value="Genomic_DNA"/>
</dbReference>
<reference evidence="2" key="1">
    <citation type="submission" date="2023-08" db="EMBL/GenBank/DDBJ databases">
        <authorList>
            <person name="Chen Y."/>
            <person name="Shah S."/>
            <person name="Dougan E. K."/>
            <person name="Thang M."/>
            <person name="Chan C."/>
        </authorList>
    </citation>
    <scope>NUCLEOTIDE SEQUENCE</scope>
</reference>
<evidence type="ECO:0000259" key="1">
    <source>
        <dbReference type="PROSITE" id="PS50011"/>
    </source>
</evidence>
<protein>
    <recommendedName>
        <fullName evidence="1">Protein kinase domain-containing protein</fullName>
    </recommendedName>
</protein>
<feature type="domain" description="Protein kinase" evidence="1">
    <location>
        <begin position="1"/>
        <end position="53"/>
    </location>
</feature>
<dbReference type="InterPro" id="IPR000719">
    <property type="entry name" value="Prot_kinase_dom"/>
</dbReference>
<dbReference type="InterPro" id="IPR011009">
    <property type="entry name" value="Kinase-like_dom_sf"/>
</dbReference>
<feature type="non-terminal residue" evidence="2">
    <location>
        <position position="1"/>
    </location>
</feature>
<organism evidence="2 3">
    <name type="scientific">Effrenium voratum</name>
    <dbReference type="NCBI Taxonomy" id="2562239"/>
    <lineage>
        <taxon>Eukaryota</taxon>
        <taxon>Sar</taxon>
        <taxon>Alveolata</taxon>
        <taxon>Dinophyceae</taxon>
        <taxon>Suessiales</taxon>
        <taxon>Symbiodiniaceae</taxon>
        <taxon>Effrenium</taxon>
    </lineage>
</organism>
<sequence>IQQFRYYLRQCAEDVKSQNCLVDSHGRGKVTDFGLAVVAEPEASIAVALSSEL</sequence>
<dbReference type="AlphaFoldDB" id="A0AA36J0M7"/>
<dbReference type="SUPFAM" id="SSF56112">
    <property type="entry name" value="Protein kinase-like (PK-like)"/>
    <property type="match status" value="1"/>
</dbReference>
<comment type="caution">
    <text evidence="2">The sequence shown here is derived from an EMBL/GenBank/DDBJ whole genome shotgun (WGS) entry which is preliminary data.</text>
</comment>
<keyword evidence="3" id="KW-1185">Reference proteome</keyword>
<accession>A0AA36J0M7</accession>
<evidence type="ECO:0000313" key="3">
    <source>
        <dbReference type="Proteomes" id="UP001178507"/>
    </source>
</evidence>
<dbReference type="Proteomes" id="UP001178507">
    <property type="component" value="Unassembled WGS sequence"/>
</dbReference>
<feature type="non-terminal residue" evidence="2">
    <location>
        <position position="53"/>
    </location>
</feature>
<proteinExistence type="predicted"/>
<gene>
    <name evidence="2" type="ORF">EVOR1521_LOCUS20586</name>
</gene>
<dbReference type="GO" id="GO:0004672">
    <property type="term" value="F:protein kinase activity"/>
    <property type="evidence" value="ECO:0007669"/>
    <property type="project" value="InterPro"/>
</dbReference>
<dbReference type="GO" id="GO:0005524">
    <property type="term" value="F:ATP binding"/>
    <property type="evidence" value="ECO:0007669"/>
    <property type="project" value="InterPro"/>
</dbReference>
<dbReference type="PROSITE" id="PS50011">
    <property type="entry name" value="PROTEIN_KINASE_DOM"/>
    <property type="match status" value="1"/>
</dbReference>